<protein>
    <submittedName>
        <fullName evidence="1">Uncharacterized protein</fullName>
    </submittedName>
</protein>
<dbReference type="Proteomes" id="UP001303285">
    <property type="component" value="Unassembled WGS sequence"/>
</dbReference>
<reference evidence="1 2" key="1">
    <citation type="submission" date="2023-12" db="EMBL/GenBank/DDBJ databases">
        <title>Baltic Sea Cyanobacteria.</title>
        <authorList>
            <person name="Delbaje E."/>
            <person name="Fewer D.P."/>
            <person name="Shishido T.K."/>
        </authorList>
    </citation>
    <scope>NUCLEOTIDE SEQUENCE [LARGE SCALE GENOMIC DNA]</scope>
    <source>
        <strain evidence="1 2">UHCC 0060</strain>
    </source>
</reference>
<comment type="caution">
    <text evidence="1">The sequence shown here is derived from an EMBL/GenBank/DDBJ whole genome shotgun (WGS) entry which is preliminary data.</text>
</comment>
<accession>A0ABU5US54</accession>
<sequence>MLILPDIHQAIALNQISNQAASITPEISAPDSGDCITGFDGS</sequence>
<evidence type="ECO:0000313" key="2">
    <source>
        <dbReference type="Proteomes" id="UP001303285"/>
    </source>
</evidence>
<dbReference type="EMBL" id="JAYGHK010000037">
    <property type="protein sequence ID" value="MEA5608947.1"/>
    <property type="molecule type" value="Genomic_DNA"/>
</dbReference>
<keyword evidence="2" id="KW-1185">Reference proteome</keyword>
<organism evidence="1 2">
    <name type="scientific">Nodularia spumigena UHCC 0060</name>
    <dbReference type="NCBI Taxonomy" id="3110300"/>
    <lineage>
        <taxon>Bacteria</taxon>
        <taxon>Bacillati</taxon>
        <taxon>Cyanobacteriota</taxon>
        <taxon>Cyanophyceae</taxon>
        <taxon>Nostocales</taxon>
        <taxon>Nodulariaceae</taxon>
        <taxon>Nodularia</taxon>
    </lineage>
</organism>
<evidence type="ECO:0000313" key="1">
    <source>
        <dbReference type="EMBL" id="MEA5608947.1"/>
    </source>
</evidence>
<gene>
    <name evidence="1" type="ORF">VB695_12860</name>
</gene>
<proteinExistence type="predicted"/>
<name>A0ABU5US54_NODSP</name>
<dbReference type="RefSeq" id="WP_267897150.1">
    <property type="nucleotide sequence ID" value="NZ_JAYGHK010000037.1"/>
</dbReference>
<dbReference type="GeneID" id="78020117"/>